<sequence length="180" mass="20427">MVAYQFSSVCENCELNVNMSDSDKTDKKFPRSSLSRTTTTTSITTPVHPMELVVQSLLESPLELLNLSIHSLYESQMILTTILDRMQRKLDKCLRGIGKSRQEPITTDTDTQNLQYPNEHRNRANSDDDLTTQPGPDKSLTIEEYAARIHTIKLRIVKIHDTLDHVEKKIAQINTNLSSA</sequence>
<feature type="compositionally biased region" description="Low complexity" evidence="1">
    <location>
        <begin position="32"/>
        <end position="42"/>
    </location>
</feature>
<dbReference type="GeneID" id="64572859"/>
<feature type="region of interest" description="Disordered" evidence="1">
    <location>
        <begin position="101"/>
        <end position="139"/>
    </location>
</feature>
<evidence type="ECO:0000313" key="3">
    <source>
        <dbReference type="Proteomes" id="UP000663131"/>
    </source>
</evidence>
<accession>A0A871R3V5</accession>
<reference evidence="2" key="1">
    <citation type="submission" date="2020-10" db="EMBL/GenBank/DDBJ databases">
        <authorList>
            <person name="Palmer J.M."/>
        </authorList>
    </citation>
    <scope>NUCLEOTIDE SEQUENCE</scope>
    <source>
        <strain evidence="2">UCD 2041</strain>
    </source>
</reference>
<dbReference type="RefSeq" id="XP_041137706.1">
    <property type="nucleotide sequence ID" value="XM_041279492.1"/>
</dbReference>
<dbReference type="AlphaFoldDB" id="A0A871R3V5"/>
<evidence type="ECO:0000256" key="1">
    <source>
        <dbReference type="SAM" id="MobiDB-lite"/>
    </source>
</evidence>
<dbReference type="EMBL" id="CP063136">
    <property type="protein sequence ID" value="QOU21213.1"/>
    <property type="molecule type" value="Genomic_DNA"/>
</dbReference>
<name>A0A871R3V5_DEKBR</name>
<feature type="region of interest" description="Disordered" evidence="1">
    <location>
        <begin position="21"/>
        <end position="42"/>
    </location>
</feature>
<feature type="compositionally biased region" description="Polar residues" evidence="1">
    <location>
        <begin position="103"/>
        <end position="116"/>
    </location>
</feature>
<gene>
    <name evidence="2" type="ORF">BRETT_000934</name>
</gene>
<proteinExistence type="predicted"/>
<reference evidence="2" key="2">
    <citation type="journal article" name="BMC Genomics">
        <title>New genome assemblies reveal patterns of domestication and adaptation across Brettanomyces (Dekkera) species.</title>
        <authorList>
            <person name="Roach M.J."/>
            <person name="Borneman A.R."/>
        </authorList>
    </citation>
    <scope>NUCLEOTIDE SEQUENCE</scope>
    <source>
        <strain evidence="2">UCD 2041</strain>
    </source>
</reference>
<organism evidence="2 3">
    <name type="scientific">Dekkera bruxellensis</name>
    <name type="common">Brettanomyces custersii</name>
    <dbReference type="NCBI Taxonomy" id="5007"/>
    <lineage>
        <taxon>Eukaryota</taxon>
        <taxon>Fungi</taxon>
        <taxon>Dikarya</taxon>
        <taxon>Ascomycota</taxon>
        <taxon>Saccharomycotina</taxon>
        <taxon>Pichiomycetes</taxon>
        <taxon>Pichiales</taxon>
        <taxon>Pichiaceae</taxon>
        <taxon>Brettanomyces</taxon>
    </lineage>
</organism>
<dbReference type="Proteomes" id="UP000663131">
    <property type="component" value="Chromosome 8"/>
</dbReference>
<dbReference type="KEGG" id="bbrx:BRETT_000934"/>
<protein>
    <submittedName>
        <fullName evidence="2">Uncharacterized protein</fullName>
    </submittedName>
</protein>
<evidence type="ECO:0000313" key="2">
    <source>
        <dbReference type="EMBL" id="QOU21213.1"/>
    </source>
</evidence>